<dbReference type="Gene3D" id="3.40.50.1360">
    <property type="match status" value="1"/>
</dbReference>
<keyword evidence="4" id="KW-0804">Transcription</keyword>
<keyword evidence="2" id="KW-0805">Transcription regulation</keyword>
<evidence type="ECO:0000256" key="4">
    <source>
        <dbReference type="ARBA" id="ARBA00023163"/>
    </source>
</evidence>
<dbReference type="InterPro" id="IPR050313">
    <property type="entry name" value="Carb_Metab_HTH_regulators"/>
</dbReference>
<evidence type="ECO:0000256" key="2">
    <source>
        <dbReference type="ARBA" id="ARBA00023015"/>
    </source>
</evidence>
<evidence type="ECO:0000313" key="6">
    <source>
        <dbReference type="EMBL" id="MBB3930396.1"/>
    </source>
</evidence>
<dbReference type="RefSeq" id="WP_183398059.1">
    <property type="nucleotide sequence ID" value="NZ_JACIDS010000002.1"/>
</dbReference>
<dbReference type="Pfam" id="PF08220">
    <property type="entry name" value="HTH_DeoR"/>
    <property type="match status" value="1"/>
</dbReference>
<feature type="domain" description="HTH deoR-type" evidence="5">
    <location>
        <begin position="21"/>
        <end position="76"/>
    </location>
</feature>
<dbReference type="GO" id="GO:0003700">
    <property type="term" value="F:DNA-binding transcription factor activity"/>
    <property type="evidence" value="ECO:0007669"/>
    <property type="project" value="InterPro"/>
</dbReference>
<dbReference type="InterPro" id="IPR036390">
    <property type="entry name" value="WH_DNA-bd_sf"/>
</dbReference>
<dbReference type="Proteomes" id="UP000553963">
    <property type="component" value="Unassembled WGS sequence"/>
</dbReference>
<dbReference type="InterPro" id="IPR018356">
    <property type="entry name" value="Tscrpt_reg_HTH_DeoR_CS"/>
</dbReference>
<evidence type="ECO:0000259" key="5">
    <source>
        <dbReference type="PROSITE" id="PS51000"/>
    </source>
</evidence>
<protein>
    <submittedName>
        <fullName evidence="6">DeoR/GlpR family transcriptional regulator of sugar metabolism</fullName>
    </submittedName>
</protein>
<dbReference type="PROSITE" id="PS51000">
    <property type="entry name" value="HTH_DEOR_2"/>
    <property type="match status" value="1"/>
</dbReference>
<dbReference type="SMART" id="SM01134">
    <property type="entry name" value="DeoRC"/>
    <property type="match status" value="1"/>
</dbReference>
<dbReference type="Pfam" id="PF00455">
    <property type="entry name" value="DeoRC"/>
    <property type="match status" value="1"/>
</dbReference>
<dbReference type="InterPro" id="IPR001034">
    <property type="entry name" value="DeoR_HTH"/>
</dbReference>
<evidence type="ECO:0000256" key="1">
    <source>
        <dbReference type="ARBA" id="ARBA00022491"/>
    </source>
</evidence>
<dbReference type="EMBL" id="JACIDS010000002">
    <property type="protein sequence ID" value="MBB3930396.1"/>
    <property type="molecule type" value="Genomic_DNA"/>
</dbReference>
<sequence>MAKRGRQRAVETEGEGGGALPALRHARLVETLRERGQATVNELVALFGVSHDTIRRDLDLLERHGLLVRTHGGAVNSDRLVRLDTPLLSRMDEHIDAKRRIGAAAAALVRDRETLIINGGSTVCQFAAALGERRDLTIVTNNLRLPPAIPDGAVGAIHILGGTYWPQFQVTIGTIGFSPVAGINVDTAVLGCTGISASGVSMTKLDEAAHTSGMVDVAKRTIILADRSKFNVTAFANVAALERIDYLVCDAPPPGELAAALERAGVNVIVCR</sequence>
<dbReference type="SUPFAM" id="SSF46785">
    <property type="entry name" value="Winged helix' DNA-binding domain"/>
    <property type="match status" value="1"/>
</dbReference>
<gene>
    <name evidence="6" type="ORF">GGR25_001435</name>
</gene>
<keyword evidence="1" id="KW-0678">Repressor</keyword>
<evidence type="ECO:0000313" key="7">
    <source>
        <dbReference type="Proteomes" id="UP000553963"/>
    </source>
</evidence>
<organism evidence="6 7">
    <name type="scientific">Kaistia hirudinis</name>
    <dbReference type="NCBI Taxonomy" id="1293440"/>
    <lineage>
        <taxon>Bacteria</taxon>
        <taxon>Pseudomonadati</taxon>
        <taxon>Pseudomonadota</taxon>
        <taxon>Alphaproteobacteria</taxon>
        <taxon>Hyphomicrobiales</taxon>
        <taxon>Kaistiaceae</taxon>
        <taxon>Kaistia</taxon>
    </lineage>
</organism>
<dbReference type="PRINTS" id="PR00037">
    <property type="entry name" value="HTHLACR"/>
</dbReference>
<dbReference type="InterPro" id="IPR014036">
    <property type="entry name" value="DeoR-like_C"/>
</dbReference>
<accession>A0A840APS1</accession>
<dbReference type="GO" id="GO:0003677">
    <property type="term" value="F:DNA binding"/>
    <property type="evidence" value="ECO:0007669"/>
    <property type="project" value="UniProtKB-KW"/>
</dbReference>
<keyword evidence="7" id="KW-1185">Reference proteome</keyword>
<comment type="caution">
    <text evidence="6">The sequence shown here is derived from an EMBL/GenBank/DDBJ whole genome shotgun (WGS) entry which is preliminary data.</text>
</comment>
<dbReference type="Gene3D" id="1.10.10.10">
    <property type="entry name" value="Winged helix-like DNA-binding domain superfamily/Winged helix DNA-binding domain"/>
    <property type="match status" value="1"/>
</dbReference>
<dbReference type="SMART" id="SM00420">
    <property type="entry name" value="HTH_DEOR"/>
    <property type="match status" value="1"/>
</dbReference>
<keyword evidence="3" id="KW-0238">DNA-binding</keyword>
<dbReference type="SUPFAM" id="SSF100950">
    <property type="entry name" value="NagB/RpiA/CoA transferase-like"/>
    <property type="match status" value="1"/>
</dbReference>
<dbReference type="AlphaFoldDB" id="A0A840APS1"/>
<reference evidence="6 7" key="1">
    <citation type="submission" date="2020-08" db="EMBL/GenBank/DDBJ databases">
        <title>Genomic Encyclopedia of Type Strains, Phase IV (KMG-IV): sequencing the most valuable type-strain genomes for metagenomic binning, comparative biology and taxonomic classification.</title>
        <authorList>
            <person name="Goeker M."/>
        </authorList>
    </citation>
    <scope>NUCLEOTIDE SEQUENCE [LARGE SCALE GENOMIC DNA]</scope>
    <source>
        <strain evidence="6 7">DSM 25966</strain>
    </source>
</reference>
<dbReference type="InterPro" id="IPR036388">
    <property type="entry name" value="WH-like_DNA-bd_sf"/>
</dbReference>
<dbReference type="PANTHER" id="PTHR30363:SF4">
    <property type="entry name" value="GLYCEROL-3-PHOSPHATE REGULON REPRESSOR"/>
    <property type="match status" value="1"/>
</dbReference>
<dbReference type="PANTHER" id="PTHR30363">
    <property type="entry name" value="HTH-TYPE TRANSCRIPTIONAL REGULATOR SRLR-RELATED"/>
    <property type="match status" value="1"/>
</dbReference>
<dbReference type="InterPro" id="IPR037171">
    <property type="entry name" value="NagB/RpiA_transferase-like"/>
</dbReference>
<dbReference type="PROSITE" id="PS00894">
    <property type="entry name" value="HTH_DEOR_1"/>
    <property type="match status" value="1"/>
</dbReference>
<proteinExistence type="predicted"/>
<name>A0A840APS1_9HYPH</name>
<evidence type="ECO:0000256" key="3">
    <source>
        <dbReference type="ARBA" id="ARBA00023125"/>
    </source>
</evidence>